<dbReference type="Proteomes" id="UP000204031">
    <property type="component" value="Segment"/>
</dbReference>
<dbReference type="KEGG" id="vg:15010718"/>
<gene>
    <name evidence="1" type="ORF">VPNG_00091</name>
</gene>
<evidence type="ECO:0000313" key="2">
    <source>
        <dbReference type="Proteomes" id="UP000204031"/>
    </source>
</evidence>
<evidence type="ECO:0000313" key="1">
    <source>
        <dbReference type="EMBL" id="AGH57115.1"/>
    </source>
</evidence>
<name>M4SP93_9CAUD</name>
<protein>
    <submittedName>
        <fullName evidence="1">Uncharacterized protein</fullName>
    </submittedName>
</protein>
<reference evidence="1 2" key="1">
    <citation type="submission" date="2010-11" db="EMBL/GenBank/DDBJ databases">
        <title>The Genome Sequence of Vibrio phage VBP47.</title>
        <authorList>
            <consortium name="The Broad Institute Genome Sequencing Platform"/>
            <person name="Henn M.R."/>
            <person name="Wharam S."/>
            <person name="Gilg I."/>
            <person name="Martinez Martinez J."/>
            <person name="Wilson W."/>
            <person name="Levin J."/>
            <person name="Malboeuf C."/>
            <person name="Casali M."/>
            <person name="Russ C."/>
            <person name="Lennon N."/>
            <person name="Chapman S.B."/>
            <person name="Erlich R."/>
            <person name="Young S.K."/>
            <person name="Yandava C."/>
            <person name="Zeng Q."/>
            <person name="Fitzgerald M.F."/>
            <person name="Alvarado L."/>
            <person name="Anderson S."/>
            <person name="Berlin A."/>
            <person name="Chen Z."/>
            <person name="Freedman E."/>
            <person name="Gellesch M."/>
            <person name="Goldberg J."/>
            <person name="Green L."/>
            <person name="Griggs A."/>
            <person name="Gujja S."/>
            <person name="Heilman E."/>
            <person name="Heiman D."/>
            <person name="Hollinger A."/>
            <person name="Howarth C."/>
            <person name="Larson L."/>
            <person name="Mehta T."/>
            <person name="Neiman D."/>
            <person name="Pearson M."/>
            <person name="Roberts A."/>
            <person name="Ryan E."/>
            <person name="Saif S."/>
            <person name="Shea T."/>
            <person name="Shenoy N."/>
            <person name="Sisk P."/>
            <person name="Stolte C."/>
            <person name="Sykes S."/>
            <person name="White J."/>
            <person name="Haas B."/>
            <person name="Nusbaum C."/>
            <person name="Birren B."/>
        </authorList>
    </citation>
    <scope>NUCLEOTIDE SEQUENCE [LARGE SCALE GENOMIC DNA]</scope>
    <source>
        <strain evidence="1 2">VBP47</strain>
    </source>
</reference>
<organism evidence="1 2">
    <name type="scientific">Vibrio phage VBP47</name>
    <dbReference type="NCBI Taxonomy" id="754073"/>
    <lineage>
        <taxon>Viruses</taxon>
        <taxon>Duplodnaviria</taxon>
        <taxon>Heunggongvirae</taxon>
        <taxon>Uroviricota</taxon>
        <taxon>Caudoviricetes</taxon>
        <taxon>Schitoviridae</taxon>
        <taxon>Fuhrmanvirinae</taxon>
        <taxon>Stoningtonvirus</taxon>
        <taxon>Stoningtonvirus VBP47</taxon>
    </lineage>
</organism>
<sequence>MIATIYWVVSKSGMDSDNYLWVVDGREAAWGPMMNEKKLVTSARTLHEEMMTFPQDEFEEIFTGTIEDGNSFIKMRELLE</sequence>
<proteinExistence type="predicted"/>
<dbReference type="GeneID" id="15010718"/>
<dbReference type="EMBL" id="HQ634194">
    <property type="protein sequence ID" value="AGH57115.1"/>
    <property type="molecule type" value="Genomic_DNA"/>
</dbReference>
<keyword evidence="2" id="KW-1185">Reference proteome</keyword>
<accession>M4SP93</accession>
<dbReference type="RefSeq" id="YP_007674186.1">
    <property type="nucleotide sequence ID" value="NC_020848.1"/>
</dbReference>